<dbReference type="STRING" id="797210.Halxa_1453"/>
<proteinExistence type="predicted"/>
<organism evidence="1 2">
    <name type="scientific">Halopiger xanaduensis (strain DSM 18323 / JCM 14033 / SH-6)</name>
    <dbReference type="NCBI Taxonomy" id="797210"/>
    <lineage>
        <taxon>Archaea</taxon>
        <taxon>Methanobacteriati</taxon>
        <taxon>Methanobacteriota</taxon>
        <taxon>Stenosarchaea group</taxon>
        <taxon>Halobacteria</taxon>
        <taxon>Halobacteriales</taxon>
        <taxon>Natrialbaceae</taxon>
        <taxon>Halopiger</taxon>
    </lineage>
</organism>
<accession>F8D2U3</accession>
<sequence>MTSDWLLTLHLCYQPGEKTAPQNVLEWLFENGCLTEEEGSNDRCHYYSKSMDRPQSDMPTERALSELEDEEGYLRLWLDGIQLTFQNWDDYDGVPQLPYYTFKIPKRELKVADPSENEIWKVNTVLNLVANFADKTEVFYGFGDFPAGERASDRQDVDALRRGEFEHIFWFNYFSEPIVSEIGREHLLDAPGERVEERPSGAILLVPYLNLADRSDPHPREVEKYLEIYPP</sequence>
<dbReference type="Proteomes" id="UP000006794">
    <property type="component" value="Chromosome"/>
</dbReference>
<reference evidence="1 2" key="1">
    <citation type="journal article" date="2012" name="Stand. Genomic Sci.">
        <title>Complete genome sequence of Halopiger xanaduensis type strain (SH-6(T)).</title>
        <authorList>
            <person name="Anderson I."/>
            <person name="Tindall B.J."/>
            <person name="Rohde M."/>
            <person name="Lucas S."/>
            <person name="Han J."/>
            <person name="Lapidus A."/>
            <person name="Cheng J.F."/>
            <person name="Goodwin L."/>
            <person name="Pitluck S."/>
            <person name="Peters L."/>
            <person name="Pati A."/>
            <person name="Mikhailova N."/>
            <person name="Pagani I."/>
            <person name="Teshima H."/>
            <person name="Han C."/>
            <person name="Tapia R."/>
            <person name="Land M."/>
            <person name="Woyke T."/>
            <person name="Klenk H.P."/>
            <person name="Kyrpides N."/>
            <person name="Ivanova N."/>
        </authorList>
    </citation>
    <scope>NUCLEOTIDE SEQUENCE [LARGE SCALE GENOMIC DNA]</scope>
    <source>
        <strain evidence="2">DSM 18323 / JCM 14033 / SH-6</strain>
    </source>
</reference>
<evidence type="ECO:0000313" key="2">
    <source>
        <dbReference type="Proteomes" id="UP000006794"/>
    </source>
</evidence>
<keyword evidence="2" id="KW-1185">Reference proteome</keyword>
<gene>
    <name evidence="1" type="ordered locus">Halxa_1453</name>
</gene>
<name>F8D2U3_HALXS</name>
<protein>
    <submittedName>
        <fullName evidence="1">Uncharacterized protein</fullName>
    </submittedName>
</protein>
<dbReference type="HOGENOM" id="CLU_1197629_0_0_2"/>
<dbReference type="AlphaFoldDB" id="F8D2U3"/>
<evidence type="ECO:0000313" key="1">
    <source>
        <dbReference type="EMBL" id="AEH36086.1"/>
    </source>
</evidence>
<dbReference type="eggNOG" id="arCOG13290">
    <property type="taxonomic scope" value="Archaea"/>
</dbReference>
<dbReference type="KEGG" id="hxa:Halxa_1453"/>
<dbReference type="EMBL" id="CP002839">
    <property type="protein sequence ID" value="AEH36086.1"/>
    <property type="molecule type" value="Genomic_DNA"/>
</dbReference>